<reference evidence="3" key="1">
    <citation type="submission" date="2016-10" db="EMBL/GenBank/DDBJ databases">
        <authorList>
            <person name="Varghese N."/>
            <person name="Submissions S."/>
        </authorList>
    </citation>
    <scope>NUCLEOTIDE SEQUENCE [LARGE SCALE GENOMIC DNA]</scope>
    <source>
        <strain evidence="3">LP51</strain>
    </source>
</reference>
<proteinExistence type="predicted"/>
<dbReference type="InterPro" id="IPR036188">
    <property type="entry name" value="FAD/NAD-bd_sf"/>
</dbReference>
<dbReference type="Gene3D" id="3.30.9.10">
    <property type="entry name" value="D-Amino Acid Oxidase, subunit A, domain 2"/>
    <property type="match status" value="1"/>
</dbReference>
<sequence length="381" mass="42479">MQLSFWEQETYFNHLDVLIIGSGIVGLNAALHLKQQQPQLKVLVAERGLLPTGASSKNAGFACFGSPSELLDDLQHHSEEEVFGLVDRRWKGLQRLRQNLGDTTLDYHRWGGYELFEPQQQEVYEACLDQLPYLNRQLQSLLNEAEIFQRADEKIGRFGFKGVQHLLLSTAEGQIDTGKMILALTQKVQSMGVLVLNGLEVQALQENSQDVLATTAQGIYLKARAVLVATNGFAQKLLPQLQVQPARAQVLITKPIDNLKFKGTFHYDKGYYYFRNIGDRVLFGGARNLAFEEETTTELGLTELIQQRLEELLHKVILPDTPFEIEQRWSGIMGLGTGNAKTTLIQKVTDRVSCAVRLGGMGVAIGSLIGEEGAELVLQQV</sequence>
<dbReference type="PANTHER" id="PTHR13847">
    <property type="entry name" value="SARCOSINE DEHYDROGENASE-RELATED"/>
    <property type="match status" value="1"/>
</dbReference>
<dbReference type="AlphaFoldDB" id="A0A1I2R6I1"/>
<keyword evidence="3" id="KW-1185">Reference proteome</keyword>
<gene>
    <name evidence="2" type="ORF">SAMN05421739_102278</name>
</gene>
<accession>A0A1I2R6I1</accession>
<dbReference type="GO" id="GO:0005737">
    <property type="term" value="C:cytoplasm"/>
    <property type="evidence" value="ECO:0007669"/>
    <property type="project" value="TreeGrafter"/>
</dbReference>
<dbReference type="EMBL" id="FOOT01000002">
    <property type="protein sequence ID" value="SFG36030.1"/>
    <property type="molecule type" value="Genomic_DNA"/>
</dbReference>
<dbReference type="Gene3D" id="3.50.50.60">
    <property type="entry name" value="FAD/NAD(P)-binding domain"/>
    <property type="match status" value="1"/>
</dbReference>
<dbReference type="Proteomes" id="UP000198724">
    <property type="component" value="Unassembled WGS sequence"/>
</dbReference>
<organism evidence="2 3">
    <name type="scientific">Pontibacter chinhatensis</name>
    <dbReference type="NCBI Taxonomy" id="1436961"/>
    <lineage>
        <taxon>Bacteria</taxon>
        <taxon>Pseudomonadati</taxon>
        <taxon>Bacteroidota</taxon>
        <taxon>Cytophagia</taxon>
        <taxon>Cytophagales</taxon>
        <taxon>Hymenobacteraceae</taxon>
        <taxon>Pontibacter</taxon>
    </lineage>
</organism>
<dbReference type="OrthoDB" id="1491488at2"/>
<name>A0A1I2R6I1_9BACT</name>
<dbReference type="STRING" id="1436961.SAMN05421739_102278"/>
<evidence type="ECO:0000313" key="3">
    <source>
        <dbReference type="Proteomes" id="UP000198724"/>
    </source>
</evidence>
<evidence type="ECO:0000259" key="1">
    <source>
        <dbReference type="Pfam" id="PF01266"/>
    </source>
</evidence>
<feature type="domain" description="FAD dependent oxidoreductase" evidence="1">
    <location>
        <begin position="16"/>
        <end position="376"/>
    </location>
</feature>
<evidence type="ECO:0000313" key="2">
    <source>
        <dbReference type="EMBL" id="SFG36030.1"/>
    </source>
</evidence>
<dbReference type="Pfam" id="PF01266">
    <property type="entry name" value="DAO"/>
    <property type="match status" value="1"/>
</dbReference>
<protein>
    <recommendedName>
        <fullName evidence="1">FAD dependent oxidoreductase domain-containing protein</fullName>
    </recommendedName>
</protein>
<dbReference type="RefSeq" id="WP_092099744.1">
    <property type="nucleotide sequence ID" value="NZ_FOOT01000002.1"/>
</dbReference>
<dbReference type="InterPro" id="IPR006076">
    <property type="entry name" value="FAD-dep_OxRdtase"/>
</dbReference>
<dbReference type="SUPFAM" id="SSF51905">
    <property type="entry name" value="FAD/NAD(P)-binding domain"/>
    <property type="match status" value="1"/>
</dbReference>
<dbReference type="PANTHER" id="PTHR13847:SF281">
    <property type="entry name" value="FAD DEPENDENT OXIDOREDUCTASE DOMAIN-CONTAINING PROTEIN"/>
    <property type="match status" value="1"/>
</dbReference>